<evidence type="ECO:0008006" key="3">
    <source>
        <dbReference type="Google" id="ProtNLM"/>
    </source>
</evidence>
<organism evidence="1 2">
    <name type="scientific">Desmophyllum pertusum</name>
    <dbReference type="NCBI Taxonomy" id="174260"/>
    <lineage>
        <taxon>Eukaryota</taxon>
        <taxon>Metazoa</taxon>
        <taxon>Cnidaria</taxon>
        <taxon>Anthozoa</taxon>
        <taxon>Hexacorallia</taxon>
        <taxon>Scleractinia</taxon>
        <taxon>Caryophylliina</taxon>
        <taxon>Caryophylliidae</taxon>
        <taxon>Desmophyllum</taxon>
    </lineage>
</organism>
<dbReference type="Proteomes" id="UP001163046">
    <property type="component" value="Unassembled WGS sequence"/>
</dbReference>
<dbReference type="EMBL" id="MU827431">
    <property type="protein sequence ID" value="KAJ7349512.1"/>
    <property type="molecule type" value="Genomic_DNA"/>
</dbReference>
<sequence>MLLFLSHKYLPFFTFQQGIVIVDSPGVGESDIMDDIVKTYLPEAFAFIYVINSANAGGIQRDRAKLAEGKRPSHVEDRRKPPTAWRKLMQQCWDDNAEDDRLLQCVTRS</sequence>
<dbReference type="OrthoDB" id="5981483at2759"/>
<gene>
    <name evidence="1" type="ORF">OS493_038880</name>
</gene>
<reference evidence="1" key="1">
    <citation type="submission" date="2023-01" db="EMBL/GenBank/DDBJ databases">
        <title>Genome assembly of the deep-sea coral Lophelia pertusa.</title>
        <authorList>
            <person name="Herrera S."/>
            <person name="Cordes E."/>
        </authorList>
    </citation>
    <scope>NUCLEOTIDE SEQUENCE</scope>
    <source>
        <strain evidence="1">USNM1676648</strain>
        <tissue evidence="1">Polyp</tissue>
    </source>
</reference>
<dbReference type="PANTHER" id="PTHR26392">
    <property type="entry name" value="MITOGEN-ACTIVATED PROTEIN KINASE KINASE KINASE 7-RELATED"/>
    <property type="match status" value="1"/>
</dbReference>
<evidence type="ECO:0000313" key="1">
    <source>
        <dbReference type="EMBL" id="KAJ7349512.1"/>
    </source>
</evidence>
<dbReference type="Gene3D" id="3.40.50.300">
    <property type="entry name" value="P-loop containing nucleotide triphosphate hydrolases"/>
    <property type="match status" value="1"/>
</dbReference>
<accession>A0A9X0CJB5</accession>
<dbReference type="AlphaFoldDB" id="A0A9X0CJB5"/>
<protein>
    <recommendedName>
        <fullName evidence="3">G domain-containing protein</fullName>
    </recommendedName>
</protein>
<comment type="caution">
    <text evidence="1">The sequence shown here is derived from an EMBL/GenBank/DDBJ whole genome shotgun (WGS) entry which is preliminary data.</text>
</comment>
<proteinExistence type="predicted"/>
<keyword evidence="2" id="KW-1185">Reference proteome</keyword>
<dbReference type="InterPro" id="IPR027417">
    <property type="entry name" value="P-loop_NTPase"/>
</dbReference>
<name>A0A9X0CJB5_9CNID</name>
<dbReference type="PANTHER" id="PTHR26392:SF92">
    <property type="entry name" value="PROTEIN KINASE DOMAIN-CONTAINING PROTEIN"/>
    <property type="match status" value="1"/>
</dbReference>
<evidence type="ECO:0000313" key="2">
    <source>
        <dbReference type="Proteomes" id="UP001163046"/>
    </source>
</evidence>